<dbReference type="PROSITE" id="PS00894">
    <property type="entry name" value="HTH_DEOR_1"/>
    <property type="match status" value="1"/>
</dbReference>
<dbReference type="InterPro" id="IPR036388">
    <property type="entry name" value="WH-like_DNA-bd_sf"/>
</dbReference>
<keyword evidence="6" id="KW-1185">Reference proteome</keyword>
<dbReference type="Gene3D" id="1.10.10.10">
    <property type="entry name" value="Winged helix-like DNA-binding domain superfamily/Winged helix DNA-binding domain"/>
    <property type="match status" value="1"/>
</dbReference>
<dbReference type="AlphaFoldDB" id="A0A6L7G8J6"/>
<dbReference type="Pfam" id="PF08220">
    <property type="entry name" value="HTH_DeoR"/>
    <property type="match status" value="1"/>
</dbReference>
<dbReference type="PRINTS" id="PR00037">
    <property type="entry name" value="HTHLACR"/>
</dbReference>
<dbReference type="Proteomes" id="UP000477911">
    <property type="component" value="Unassembled WGS sequence"/>
</dbReference>
<dbReference type="PROSITE" id="PS51000">
    <property type="entry name" value="HTH_DEOR_2"/>
    <property type="match status" value="1"/>
</dbReference>
<dbReference type="EMBL" id="WUMU01000019">
    <property type="protein sequence ID" value="MXN19660.1"/>
    <property type="molecule type" value="Genomic_DNA"/>
</dbReference>
<dbReference type="InterPro" id="IPR000524">
    <property type="entry name" value="Tscrpt_reg_HTH_GntR"/>
</dbReference>
<dbReference type="SUPFAM" id="SSF100950">
    <property type="entry name" value="NagB/RpiA/CoA transferase-like"/>
    <property type="match status" value="1"/>
</dbReference>
<dbReference type="SUPFAM" id="SSF46785">
    <property type="entry name" value="Winged helix' DNA-binding domain"/>
    <property type="match status" value="1"/>
</dbReference>
<dbReference type="SMART" id="SM01134">
    <property type="entry name" value="DeoRC"/>
    <property type="match status" value="1"/>
</dbReference>
<protein>
    <submittedName>
        <fullName evidence="5">DeoR family transcriptional regulator</fullName>
    </submittedName>
</protein>
<evidence type="ECO:0000256" key="3">
    <source>
        <dbReference type="ARBA" id="ARBA00023163"/>
    </source>
</evidence>
<dbReference type="InterPro" id="IPR001034">
    <property type="entry name" value="DeoR_HTH"/>
</dbReference>
<organism evidence="5 6">
    <name type="scientific">Pseudooceanicola albus</name>
    <dbReference type="NCBI Taxonomy" id="2692189"/>
    <lineage>
        <taxon>Bacteria</taxon>
        <taxon>Pseudomonadati</taxon>
        <taxon>Pseudomonadota</taxon>
        <taxon>Alphaproteobacteria</taxon>
        <taxon>Rhodobacterales</taxon>
        <taxon>Paracoccaceae</taxon>
        <taxon>Pseudooceanicola</taxon>
    </lineage>
</organism>
<dbReference type="InterPro" id="IPR050313">
    <property type="entry name" value="Carb_Metab_HTH_regulators"/>
</dbReference>
<dbReference type="GO" id="GO:0003677">
    <property type="term" value="F:DNA binding"/>
    <property type="evidence" value="ECO:0007669"/>
    <property type="project" value="UniProtKB-KW"/>
</dbReference>
<name>A0A6L7G8J6_9RHOB</name>
<evidence type="ECO:0000259" key="4">
    <source>
        <dbReference type="PROSITE" id="PS51000"/>
    </source>
</evidence>
<gene>
    <name evidence="5" type="ORF">GR170_17640</name>
</gene>
<dbReference type="InterPro" id="IPR037171">
    <property type="entry name" value="NagB/RpiA_transferase-like"/>
</dbReference>
<dbReference type="SMART" id="SM00420">
    <property type="entry name" value="HTH_DEOR"/>
    <property type="match status" value="1"/>
</dbReference>
<dbReference type="InterPro" id="IPR036390">
    <property type="entry name" value="WH_DNA-bd_sf"/>
</dbReference>
<evidence type="ECO:0000256" key="2">
    <source>
        <dbReference type="ARBA" id="ARBA00023125"/>
    </source>
</evidence>
<dbReference type="InterPro" id="IPR018356">
    <property type="entry name" value="Tscrpt_reg_HTH_DeoR_CS"/>
</dbReference>
<dbReference type="PANTHER" id="PTHR30363">
    <property type="entry name" value="HTH-TYPE TRANSCRIPTIONAL REGULATOR SRLR-RELATED"/>
    <property type="match status" value="1"/>
</dbReference>
<dbReference type="PANTHER" id="PTHR30363:SF44">
    <property type="entry name" value="AGA OPERON TRANSCRIPTIONAL REPRESSOR-RELATED"/>
    <property type="match status" value="1"/>
</dbReference>
<evidence type="ECO:0000313" key="5">
    <source>
        <dbReference type="EMBL" id="MXN19660.1"/>
    </source>
</evidence>
<accession>A0A6L7G8J6</accession>
<sequence>MSRSESEHKPVERAKIPAQVRLAAILERLRAGGSVTVTEIARDFHVSDMTVRRDLSELEREGLLERVHGGAVLLSEGPLSVIDDVEPRFGARAVHMSAAKTAIAREAARLVAGYRTVAMDVGTTTHAVAQMMEVTSRSRIFTNSLRVAEALSPTQAEVYVPGGRVRPDEMSITGPQAVEYFEKLHFDVALLGISGLTGEGLFDYSMEDSELKRVYVARSATRVVLCDSSKFRRMSLTKVCDLSDVQLLITDAAPPADLAQALERAGVEIRIAP</sequence>
<dbReference type="GO" id="GO:0003700">
    <property type="term" value="F:DNA-binding transcription factor activity"/>
    <property type="evidence" value="ECO:0007669"/>
    <property type="project" value="InterPro"/>
</dbReference>
<evidence type="ECO:0000256" key="1">
    <source>
        <dbReference type="ARBA" id="ARBA00023015"/>
    </source>
</evidence>
<dbReference type="InterPro" id="IPR014036">
    <property type="entry name" value="DeoR-like_C"/>
</dbReference>
<keyword evidence="3" id="KW-0804">Transcription</keyword>
<comment type="caution">
    <text evidence="5">The sequence shown here is derived from an EMBL/GenBank/DDBJ whole genome shotgun (WGS) entry which is preliminary data.</text>
</comment>
<dbReference type="Pfam" id="PF00455">
    <property type="entry name" value="DeoRC"/>
    <property type="match status" value="1"/>
</dbReference>
<dbReference type="SMART" id="SM00345">
    <property type="entry name" value="HTH_GNTR"/>
    <property type="match status" value="1"/>
</dbReference>
<feature type="domain" description="HTH deoR-type" evidence="4">
    <location>
        <begin position="18"/>
        <end position="73"/>
    </location>
</feature>
<keyword evidence="1" id="KW-0805">Transcription regulation</keyword>
<dbReference type="RefSeq" id="WP_160895776.1">
    <property type="nucleotide sequence ID" value="NZ_WUMU01000019.1"/>
</dbReference>
<evidence type="ECO:0000313" key="6">
    <source>
        <dbReference type="Proteomes" id="UP000477911"/>
    </source>
</evidence>
<proteinExistence type="predicted"/>
<reference evidence="5 6" key="1">
    <citation type="submission" date="2019-12" db="EMBL/GenBank/DDBJ databases">
        <authorList>
            <person name="Li M."/>
        </authorList>
    </citation>
    <scope>NUCLEOTIDE SEQUENCE [LARGE SCALE GENOMIC DNA]</scope>
    <source>
        <strain evidence="5 6">GBMRC 2024</strain>
    </source>
</reference>
<keyword evidence="2" id="KW-0238">DNA-binding</keyword>